<dbReference type="SUPFAM" id="SSF51735">
    <property type="entry name" value="NAD(P)-binding Rossmann-fold domains"/>
    <property type="match status" value="1"/>
</dbReference>
<name>A0A2A2F4Z4_9GAMM</name>
<dbReference type="EMBL" id="NSKD01000006">
    <property type="protein sequence ID" value="PAU79665.1"/>
    <property type="molecule type" value="Genomic_DNA"/>
</dbReference>
<dbReference type="RefSeq" id="WP_095618122.1">
    <property type="nucleotide sequence ID" value="NZ_NSKD01000006.1"/>
</dbReference>
<comment type="caution">
    <text evidence="4">The sequence shown here is derived from an EMBL/GenBank/DDBJ whole genome shotgun (WGS) entry which is preliminary data.</text>
</comment>
<proteinExistence type="inferred from homology"/>
<dbReference type="PANTHER" id="PTHR45458">
    <property type="entry name" value="SHORT-CHAIN DEHYDROGENASE/REDUCTASE SDR"/>
    <property type="match status" value="1"/>
</dbReference>
<dbReference type="Pfam" id="PF00106">
    <property type="entry name" value="adh_short"/>
    <property type="match status" value="1"/>
</dbReference>
<dbReference type="PRINTS" id="PR00081">
    <property type="entry name" value="GDHRDH"/>
</dbReference>
<evidence type="ECO:0000256" key="2">
    <source>
        <dbReference type="RuleBase" id="RU000363"/>
    </source>
</evidence>
<dbReference type="AlphaFoldDB" id="A0A2A2F4Z4"/>
<dbReference type="OrthoDB" id="5786478at2"/>
<dbReference type="InterPro" id="IPR057326">
    <property type="entry name" value="KR_dom"/>
</dbReference>
<dbReference type="PANTHER" id="PTHR45458:SF1">
    <property type="entry name" value="SHORT CHAIN DEHYDROGENASE"/>
    <property type="match status" value="1"/>
</dbReference>
<feature type="domain" description="Ketoreductase" evidence="3">
    <location>
        <begin position="3"/>
        <end position="173"/>
    </location>
</feature>
<dbReference type="SMART" id="SM00822">
    <property type="entry name" value="PKS_KR"/>
    <property type="match status" value="1"/>
</dbReference>
<organism evidence="4 5">
    <name type="scientific">Halovibrio salipaludis</name>
    <dbReference type="NCBI Taxonomy" id="2032626"/>
    <lineage>
        <taxon>Bacteria</taxon>
        <taxon>Pseudomonadati</taxon>
        <taxon>Pseudomonadota</taxon>
        <taxon>Gammaproteobacteria</taxon>
        <taxon>Oceanospirillales</taxon>
        <taxon>Halomonadaceae</taxon>
        <taxon>Halovibrio</taxon>
    </lineage>
</organism>
<evidence type="ECO:0000259" key="3">
    <source>
        <dbReference type="SMART" id="SM00822"/>
    </source>
</evidence>
<evidence type="ECO:0000313" key="4">
    <source>
        <dbReference type="EMBL" id="PAU79665.1"/>
    </source>
</evidence>
<dbReference type="GO" id="GO:0016616">
    <property type="term" value="F:oxidoreductase activity, acting on the CH-OH group of donors, NAD or NADP as acceptor"/>
    <property type="evidence" value="ECO:0007669"/>
    <property type="project" value="TreeGrafter"/>
</dbReference>
<dbReference type="Proteomes" id="UP000218896">
    <property type="component" value="Unassembled WGS sequence"/>
</dbReference>
<protein>
    <submittedName>
        <fullName evidence="4">Short-chain dehydrogenase</fullName>
    </submittedName>
</protein>
<keyword evidence="5" id="KW-1185">Reference proteome</keyword>
<evidence type="ECO:0000313" key="5">
    <source>
        <dbReference type="Proteomes" id="UP000218896"/>
    </source>
</evidence>
<evidence type="ECO:0000256" key="1">
    <source>
        <dbReference type="ARBA" id="ARBA00006484"/>
    </source>
</evidence>
<dbReference type="PRINTS" id="PR00080">
    <property type="entry name" value="SDRFAMILY"/>
</dbReference>
<reference evidence="4 5" key="1">
    <citation type="submission" date="2017-08" db="EMBL/GenBank/DDBJ databases">
        <title>Halovibrio sewagensis sp. nov., isolated from wastewater of high salinity.</title>
        <authorList>
            <person name="Dong X."/>
            <person name="Zhang G."/>
        </authorList>
    </citation>
    <scope>NUCLEOTIDE SEQUENCE [LARGE SCALE GENOMIC DNA]</scope>
    <source>
        <strain evidence="4 5">YL5-2</strain>
    </source>
</reference>
<dbReference type="InterPro" id="IPR052184">
    <property type="entry name" value="SDR_enzymes"/>
</dbReference>
<dbReference type="Gene3D" id="3.40.50.720">
    <property type="entry name" value="NAD(P)-binding Rossmann-like Domain"/>
    <property type="match status" value="1"/>
</dbReference>
<accession>A0A2A2F4Z4</accession>
<dbReference type="CDD" id="cd05325">
    <property type="entry name" value="carb_red_sniffer_like_SDR_c"/>
    <property type="match status" value="1"/>
</dbReference>
<comment type="similarity">
    <text evidence="1 2">Belongs to the short-chain dehydrogenases/reductases (SDR) family.</text>
</comment>
<dbReference type="InterPro" id="IPR002347">
    <property type="entry name" value="SDR_fam"/>
</dbReference>
<sequence length="221" mass="24058">MSQHVVITGANRGIGLELARQWHERGDRVTALCRAASDELKSLGVNIIEGVDVTDDISLGKARRNLEGETIDVLYNNAGLLTDENLKDMDWDRIQTQFEVNTLGPLKVTTALLELIPQNGRVVMMTSRMGSIADNDSGGRYGYRMTKAALNAAAKSLAVDLQPKGISVGILHPGYVQTAMTGHTGHITPAQAAERLIQRVDELNLENSGVFRHSDGSELPW</sequence>
<gene>
    <name evidence="4" type="ORF">CK501_12730</name>
</gene>
<dbReference type="InterPro" id="IPR036291">
    <property type="entry name" value="NAD(P)-bd_dom_sf"/>
</dbReference>